<protein>
    <submittedName>
        <fullName evidence="1">Uncharacterized protein</fullName>
    </submittedName>
</protein>
<sequence>MPRFSRKQEVLREIDNLSSFGDVENTKTTFTPSPDEDKKVIAALHMSGAEIRRLIALLRRSQSFRATWVEVTDAARGVASDAHLQKGRRLEGMIVEDLYNQTEHTRCGLLGRMWLYRRPS</sequence>
<comment type="caution">
    <text evidence="1">The sequence shown here is derived from an EMBL/GenBank/DDBJ whole genome shotgun (WGS) entry which is preliminary data.</text>
</comment>
<dbReference type="EMBL" id="AMKT01000101">
    <property type="protein sequence ID" value="OXG10691.1"/>
    <property type="molecule type" value="Genomic_DNA"/>
</dbReference>
<evidence type="ECO:0000313" key="2">
    <source>
        <dbReference type="Proteomes" id="UP000199727"/>
    </source>
</evidence>
<evidence type="ECO:0000313" key="1">
    <source>
        <dbReference type="EMBL" id="OXG10691.1"/>
    </source>
</evidence>
<reference evidence="1 2" key="1">
    <citation type="submission" date="2017-06" db="EMBL/GenBank/DDBJ databases">
        <title>Global population genomics of the pathogenic fungus Cryptococcus neoformans var. grubii.</title>
        <authorList>
            <person name="Cuomo C."/>
            <person name="Litvintseva A."/>
            <person name="Chen Y."/>
            <person name="Young S."/>
            <person name="Zeng Q."/>
            <person name="Chapman S."/>
            <person name="Gujja S."/>
            <person name="Saif S."/>
            <person name="Birren B."/>
        </authorList>
    </citation>
    <scope>NUCLEOTIDE SEQUENCE [LARGE SCALE GENOMIC DNA]</scope>
    <source>
        <strain evidence="1 2">Tu259-1</strain>
    </source>
</reference>
<name>A0A854Q4Q0_CRYNE</name>
<dbReference type="Proteomes" id="UP000199727">
    <property type="component" value="Unassembled WGS sequence"/>
</dbReference>
<organism evidence="1 2">
    <name type="scientific">Cryptococcus neoformans Tu259-1</name>
    <dbReference type="NCBI Taxonomy" id="1230072"/>
    <lineage>
        <taxon>Eukaryota</taxon>
        <taxon>Fungi</taxon>
        <taxon>Dikarya</taxon>
        <taxon>Basidiomycota</taxon>
        <taxon>Agaricomycotina</taxon>
        <taxon>Tremellomycetes</taxon>
        <taxon>Tremellales</taxon>
        <taxon>Cryptococcaceae</taxon>
        <taxon>Cryptococcus</taxon>
        <taxon>Cryptococcus neoformans species complex</taxon>
    </lineage>
</organism>
<proteinExistence type="predicted"/>
<accession>A0A854Q4Q0</accession>
<dbReference type="AlphaFoldDB" id="A0A854Q4Q0"/>
<gene>
    <name evidence="1" type="ORF">C361_06724</name>
</gene>